<evidence type="ECO:0000256" key="4">
    <source>
        <dbReference type="ARBA" id="ARBA00023015"/>
    </source>
</evidence>
<protein>
    <recommendedName>
        <fullName evidence="3">Transcription initiation factor TFIID subunit 4</fullName>
    </recommendedName>
    <alternativeName>
        <fullName evidence="8">TBP-associated factor 4</fullName>
    </alternativeName>
</protein>
<feature type="compositionally biased region" description="Low complexity" evidence="9">
    <location>
        <begin position="122"/>
        <end position="158"/>
    </location>
</feature>
<feature type="compositionally biased region" description="Low complexity" evidence="9">
    <location>
        <begin position="572"/>
        <end position="583"/>
    </location>
</feature>
<evidence type="ECO:0000256" key="8">
    <source>
        <dbReference type="ARBA" id="ARBA00031747"/>
    </source>
</evidence>
<dbReference type="RefSeq" id="XP_064666247.1">
    <property type="nucleotide sequence ID" value="XM_064818140.1"/>
</dbReference>
<feature type="domain" description="Transcription initiation factor TFIID component TAF4 C-terminal" evidence="10">
    <location>
        <begin position="358"/>
        <end position="636"/>
    </location>
</feature>
<feature type="region of interest" description="Disordered" evidence="9">
    <location>
        <begin position="412"/>
        <end position="519"/>
    </location>
</feature>
<dbReference type="Proteomes" id="UP001302812">
    <property type="component" value="Unassembled WGS sequence"/>
</dbReference>
<feature type="compositionally biased region" description="Polar residues" evidence="9">
    <location>
        <begin position="20"/>
        <end position="43"/>
    </location>
</feature>
<evidence type="ECO:0000256" key="1">
    <source>
        <dbReference type="ARBA" id="ARBA00004123"/>
    </source>
</evidence>
<feature type="compositionally biased region" description="Polar residues" evidence="9">
    <location>
        <begin position="78"/>
        <end position="117"/>
    </location>
</feature>
<feature type="compositionally biased region" description="Basic and acidic residues" evidence="9">
    <location>
        <begin position="451"/>
        <end position="467"/>
    </location>
</feature>
<dbReference type="GO" id="GO:0006352">
    <property type="term" value="P:DNA-templated transcription initiation"/>
    <property type="evidence" value="ECO:0007669"/>
    <property type="project" value="InterPro"/>
</dbReference>
<evidence type="ECO:0000256" key="5">
    <source>
        <dbReference type="ARBA" id="ARBA00023163"/>
    </source>
</evidence>
<name>A0AAN6QED1_9PEZI</name>
<keyword evidence="6" id="KW-0539">Nucleus</keyword>
<accession>A0AAN6QED1</accession>
<comment type="caution">
    <text evidence="11">The sequence shown here is derived from an EMBL/GenBank/DDBJ whole genome shotgun (WGS) entry which is preliminary data.</text>
</comment>
<evidence type="ECO:0000259" key="10">
    <source>
        <dbReference type="Pfam" id="PF05236"/>
    </source>
</evidence>
<feature type="compositionally biased region" description="Low complexity" evidence="9">
    <location>
        <begin position="478"/>
        <end position="514"/>
    </location>
</feature>
<keyword evidence="5" id="KW-0804">Transcription</keyword>
<feature type="region of interest" description="Disordered" evidence="9">
    <location>
        <begin position="561"/>
        <end position="610"/>
    </location>
</feature>
<comment type="subcellular location">
    <subcellularLocation>
        <location evidence="1">Nucleus</location>
    </subcellularLocation>
</comment>
<feature type="region of interest" description="Disordered" evidence="9">
    <location>
        <begin position="1"/>
        <end position="183"/>
    </location>
</feature>
<evidence type="ECO:0000256" key="7">
    <source>
        <dbReference type="ARBA" id="ARBA00025346"/>
    </source>
</evidence>
<comment type="function">
    <text evidence="7">Functions as a component of the DNA-binding general transcription factor complex TFIID. Binding of TFIID to a promoter (with or without TATA element) is the initial step in pre-initiation complex (PIC) formation. TFIID plays a key role in the regulation of gene expression by RNA polymerase II through different activities such as transcription activator interaction, core promoter recognition and selectivity, TFIIA and TFIIB interaction, chromatin modification (histone acetylation by TAF1), facilitation of DNA opening and initiation of transcription.</text>
</comment>
<evidence type="ECO:0000256" key="9">
    <source>
        <dbReference type="SAM" id="MobiDB-lite"/>
    </source>
</evidence>
<comment type="similarity">
    <text evidence="2">Belongs to the TAF4 family.</text>
</comment>
<keyword evidence="12" id="KW-1185">Reference proteome</keyword>
<feature type="compositionally biased region" description="Pro residues" evidence="9">
    <location>
        <begin position="159"/>
        <end position="168"/>
    </location>
</feature>
<gene>
    <name evidence="11" type="ORF">N656DRAFT_801608</name>
</gene>
<evidence type="ECO:0000313" key="12">
    <source>
        <dbReference type="Proteomes" id="UP001302812"/>
    </source>
</evidence>
<dbReference type="Pfam" id="PF05236">
    <property type="entry name" value="TAF4"/>
    <property type="match status" value="1"/>
</dbReference>
<proteinExistence type="inferred from homology"/>
<dbReference type="InterPro" id="IPR007900">
    <property type="entry name" value="TAF4_C"/>
</dbReference>
<evidence type="ECO:0000313" key="11">
    <source>
        <dbReference type="EMBL" id="KAK4108677.1"/>
    </source>
</evidence>
<dbReference type="GeneID" id="89942265"/>
<evidence type="ECO:0000256" key="3">
    <source>
        <dbReference type="ARBA" id="ARBA00017306"/>
    </source>
</evidence>
<evidence type="ECO:0000256" key="6">
    <source>
        <dbReference type="ARBA" id="ARBA00023242"/>
    </source>
</evidence>
<reference evidence="11" key="2">
    <citation type="submission" date="2023-05" db="EMBL/GenBank/DDBJ databases">
        <authorList>
            <consortium name="Lawrence Berkeley National Laboratory"/>
            <person name="Steindorff A."/>
            <person name="Hensen N."/>
            <person name="Bonometti L."/>
            <person name="Westerberg I."/>
            <person name="Brannstrom I.O."/>
            <person name="Guillou S."/>
            <person name="Cros-Aarteil S."/>
            <person name="Calhoun S."/>
            <person name="Haridas S."/>
            <person name="Kuo A."/>
            <person name="Mondo S."/>
            <person name="Pangilinan J."/>
            <person name="Riley R."/>
            <person name="Labutti K."/>
            <person name="Andreopoulos B."/>
            <person name="Lipzen A."/>
            <person name="Chen C."/>
            <person name="Yanf M."/>
            <person name="Daum C."/>
            <person name="Ng V."/>
            <person name="Clum A."/>
            <person name="Ohm R."/>
            <person name="Martin F."/>
            <person name="Silar P."/>
            <person name="Natvig D."/>
            <person name="Lalanne C."/>
            <person name="Gautier V."/>
            <person name="Ament-Velasquez S.L."/>
            <person name="Kruys A."/>
            <person name="Hutchinson M.I."/>
            <person name="Powell A.J."/>
            <person name="Barry K."/>
            <person name="Miller A.N."/>
            <person name="Grigoriev I.V."/>
            <person name="Debuchy R."/>
            <person name="Gladieux P."/>
            <person name="Thoren M.H."/>
            <person name="Johannesson H."/>
        </authorList>
    </citation>
    <scope>NUCLEOTIDE SEQUENCE</scope>
    <source>
        <strain evidence="11">CBS 508.74</strain>
    </source>
</reference>
<sequence>MAQPQSQAPPVPAQMPQSPHMSQMSQMAQRPQYPQQHSPSPAATPQPGFAMPSNKRPRTSTTSPPPPASQYSYPANSQMAVPSPSTVGSPSYPNLTIPNTAQQSFAAPYTNGNSAQSPAPTPALTLPDTRQSYPQTPATPAAPATPSQPQYTSATMAPIAPPPPPPTPGAMLPPSKPVERPVRESGLKDYEDALAGTGIDIRDEEQFLADYYSGTFLQEAKTGLPANPPGSRGSFYGAGFANQPGESVGDLSQETYEAEVAERAFDEAAHRLAAMRSNEIRDAFLIIPNLHHRAEMIAKEHGIGLNLEYRNSAATMGKMRTPQDFPPPTVTVSTKTGPDGALVATTGSFIPHDAYLVDQLALISVATKHRLRQLIEDADRLATHRQTTSHGEIPAEWADVAAPLKTGLDSLPVESESAANPNPLKRSFDSFSEDTSKPARGKPGLRNLMEAVRDTGRVERDVEEARLQKRQKRHNPESAAQGGSRAGSAAPGTPGAGAAAENDTTTTAATAAKAPSKKELKKGAAAARLAEASSTASANQTLNTLMGGFGKKRKKEYAWLQTPGSGTSTPRAGLSATDSAASGAAGGGSEKLPEKTTLTADPRYPRLGTWREDKEKGRNIQIRDWVAALEDDRLEVRALQETYMKLDSSAPK</sequence>
<dbReference type="GO" id="GO:0005669">
    <property type="term" value="C:transcription factor TFIID complex"/>
    <property type="evidence" value="ECO:0007669"/>
    <property type="project" value="InterPro"/>
</dbReference>
<keyword evidence="4" id="KW-0805">Transcription regulation</keyword>
<organism evidence="11 12">
    <name type="scientific">Canariomyces notabilis</name>
    <dbReference type="NCBI Taxonomy" id="2074819"/>
    <lineage>
        <taxon>Eukaryota</taxon>
        <taxon>Fungi</taxon>
        <taxon>Dikarya</taxon>
        <taxon>Ascomycota</taxon>
        <taxon>Pezizomycotina</taxon>
        <taxon>Sordariomycetes</taxon>
        <taxon>Sordariomycetidae</taxon>
        <taxon>Sordariales</taxon>
        <taxon>Chaetomiaceae</taxon>
        <taxon>Canariomyces</taxon>
    </lineage>
</organism>
<reference evidence="11" key="1">
    <citation type="journal article" date="2023" name="Mol. Phylogenet. Evol.">
        <title>Genome-scale phylogeny and comparative genomics of the fungal order Sordariales.</title>
        <authorList>
            <person name="Hensen N."/>
            <person name="Bonometti L."/>
            <person name="Westerberg I."/>
            <person name="Brannstrom I.O."/>
            <person name="Guillou S."/>
            <person name="Cros-Aarteil S."/>
            <person name="Calhoun S."/>
            <person name="Haridas S."/>
            <person name="Kuo A."/>
            <person name="Mondo S."/>
            <person name="Pangilinan J."/>
            <person name="Riley R."/>
            <person name="LaButti K."/>
            <person name="Andreopoulos B."/>
            <person name="Lipzen A."/>
            <person name="Chen C."/>
            <person name="Yan M."/>
            <person name="Daum C."/>
            <person name="Ng V."/>
            <person name="Clum A."/>
            <person name="Steindorff A."/>
            <person name="Ohm R.A."/>
            <person name="Martin F."/>
            <person name="Silar P."/>
            <person name="Natvig D.O."/>
            <person name="Lalanne C."/>
            <person name="Gautier V."/>
            <person name="Ament-Velasquez S.L."/>
            <person name="Kruys A."/>
            <person name="Hutchinson M.I."/>
            <person name="Powell A.J."/>
            <person name="Barry K."/>
            <person name="Miller A.N."/>
            <person name="Grigoriev I.V."/>
            <person name="Debuchy R."/>
            <person name="Gladieux P."/>
            <person name="Hiltunen Thoren M."/>
            <person name="Johannesson H."/>
        </authorList>
    </citation>
    <scope>NUCLEOTIDE SEQUENCE</scope>
    <source>
        <strain evidence="11">CBS 508.74</strain>
    </source>
</reference>
<evidence type="ECO:0000256" key="2">
    <source>
        <dbReference type="ARBA" id="ARBA00006178"/>
    </source>
</evidence>
<dbReference type="EMBL" id="MU853361">
    <property type="protein sequence ID" value="KAK4108677.1"/>
    <property type="molecule type" value="Genomic_DNA"/>
</dbReference>
<dbReference type="AlphaFoldDB" id="A0AAN6QED1"/>